<proteinExistence type="predicted"/>
<keyword evidence="2" id="KW-1185">Reference proteome</keyword>
<reference evidence="1 2" key="1">
    <citation type="submission" date="2023-04" db="EMBL/GenBank/DDBJ databases">
        <title>Marinoamorphus aggregata gen. nov., sp. Nov., isolate from tissue of brittle star Ophioplocus japonicus.</title>
        <authorList>
            <person name="Kawano K."/>
            <person name="Sawayama S."/>
            <person name="Nakagawa S."/>
        </authorList>
    </citation>
    <scope>NUCLEOTIDE SEQUENCE [LARGE SCALE GENOMIC DNA]</scope>
    <source>
        <strain evidence="1 2">NKW23</strain>
    </source>
</reference>
<dbReference type="Proteomes" id="UP001239909">
    <property type="component" value="Unassembled WGS sequence"/>
</dbReference>
<gene>
    <name evidence="1" type="ORF">LNKW23_17920</name>
</gene>
<evidence type="ECO:0000313" key="1">
    <source>
        <dbReference type="EMBL" id="GMG82579.1"/>
    </source>
</evidence>
<organism evidence="1 2">
    <name type="scientific">Paralimibaculum aggregatum</name>
    <dbReference type="NCBI Taxonomy" id="3036245"/>
    <lineage>
        <taxon>Bacteria</taxon>
        <taxon>Pseudomonadati</taxon>
        <taxon>Pseudomonadota</taxon>
        <taxon>Alphaproteobacteria</taxon>
        <taxon>Rhodobacterales</taxon>
        <taxon>Paracoccaceae</taxon>
        <taxon>Paralimibaculum</taxon>
    </lineage>
</organism>
<dbReference type="EMBL" id="BSYI01000011">
    <property type="protein sequence ID" value="GMG82579.1"/>
    <property type="molecule type" value="Genomic_DNA"/>
</dbReference>
<evidence type="ECO:0000313" key="2">
    <source>
        <dbReference type="Proteomes" id="UP001239909"/>
    </source>
</evidence>
<evidence type="ECO:0008006" key="3">
    <source>
        <dbReference type="Google" id="ProtNLM"/>
    </source>
</evidence>
<sequence length="122" mass="12999">MPGWPAGIYCAGYRFWRERAQIVSVAPASFQTQVYSMGGVRWHAELSFANMSKANANTLAAFVDSLEGQAVRATFAATDVAPNATGTVPGSLDWILDPAGEQGIGFLLGVGQPVTLKFFEAK</sequence>
<accession>A0ABQ6LH08</accession>
<comment type="caution">
    <text evidence="1">The sequence shown here is derived from an EMBL/GenBank/DDBJ whole genome shotgun (WGS) entry which is preliminary data.</text>
</comment>
<dbReference type="RefSeq" id="WP_285671364.1">
    <property type="nucleotide sequence ID" value="NZ_BSYI01000011.1"/>
</dbReference>
<protein>
    <recommendedName>
        <fullName evidence="3">DUF4352 domain-containing protein</fullName>
    </recommendedName>
</protein>
<name>A0ABQ6LH08_9RHOB</name>